<comment type="similarity">
    <text evidence="1 10">Belongs to the ribonucleoside diphosphate reductase large chain family.</text>
</comment>
<keyword evidence="4" id="KW-0547">Nucleotide-binding</keyword>
<dbReference type="GO" id="GO:0005971">
    <property type="term" value="C:ribonucleoside-diphosphate reductase complex"/>
    <property type="evidence" value="ECO:0007669"/>
    <property type="project" value="TreeGrafter"/>
</dbReference>
<evidence type="ECO:0000256" key="9">
    <source>
        <dbReference type="ARBA" id="ARBA00047754"/>
    </source>
</evidence>
<dbReference type="Proteomes" id="UP000419017">
    <property type="component" value="Unassembled WGS sequence"/>
</dbReference>
<dbReference type="InterPro" id="IPR008926">
    <property type="entry name" value="RNR_R1-su_N"/>
</dbReference>
<evidence type="ECO:0000256" key="6">
    <source>
        <dbReference type="ARBA" id="ARBA00023002"/>
    </source>
</evidence>
<dbReference type="EMBL" id="CABWIB010000001">
    <property type="protein sequence ID" value="VWL85238.1"/>
    <property type="molecule type" value="Genomic_DNA"/>
</dbReference>
<dbReference type="RefSeq" id="WP_156683246.1">
    <property type="nucleotide sequence ID" value="NZ_CABWIB010000001.1"/>
</dbReference>
<dbReference type="NCBIfam" id="TIGR04170">
    <property type="entry name" value="RNR_1b_NrdE"/>
    <property type="match status" value="1"/>
</dbReference>
<name>A0A6I8MA98_9FUSO</name>
<keyword evidence="6 10" id="KW-0560">Oxidoreductase</keyword>
<dbReference type="Pfam" id="PF00317">
    <property type="entry name" value="Ribonuc_red_lgN"/>
    <property type="match status" value="1"/>
</dbReference>
<dbReference type="GO" id="GO:0004748">
    <property type="term" value="F:ribonucleoside-diphosphate reductase activity, thioredoxin disulfide as acceptor"/>
    <property type="evidence" value="ECO:0007669"/>
    <property type="project" value="UniProtKB-EC"/>
</dbReference>
<comment type="function">
    <text evidence="10">Provides the precursors necessary for DNA synthesis. Catalyzes the biosynthesis of deoxyribonucleotides from the corresponding ribonucleotides.</text>
</comment>
<dbReference type="PANTHER" id="PTHR11573:SF30">
    <property type="entry name" value="RIBONUCLEOSIDE-DIPHOSPHATE REDUCTASE 2 SUBUNIT ALPHA"/>
    <property type="match status" value="1"/>
</dbReference>
<dbReference type="InterPro" id="IPR013554">
    <property type="entry name" value="RNR_N"/>
</dbReference>
<evidence type="ECO:0000259" key="11">
    <source>
        <dbReference type="PROSITE" id="PS00089"/>
    </source>
</evidence>
<dbReference type="InterPro" id="IPR026459">
    <property type="entry name" value="RNR_1b_NrdE"/>
</dbReference>
<evidence type="ECO:0000313" key="13">
    <source>
        <dbReference type="Proteomes" id="UP000419017"/>
    </source>
</evidence>
<dbReference type="NCBIfam" id="TIGR02506">
    <property type="entry name" value="NrdE_NrdA"/>
    <property type="match status" value="1"/>
</dbReference>
<dbReference type="PRINTS" id="PR01183">
    <property type="entry name" value="RIBORDTASEM1"/>
</dbReference>
<dbReference type="Gene3D" id="1.10.1650.20">
    <property type="match status" value="1"/>
</dbReference>
<evidence type="ECO:0000256" key="1">
    <source>
        <dbReference type="ARBA" id="ARBA00010406"/>
    </source>
</evidence>
<dbReference type="GO" id="GO:0009263">
    <property type="term" value="P:deoxyribonucleotide biosynthetic process"/>
    <property type="evidence" value="ECO:0007669"/>
    <property type="project" value="UniProtKB-KW"/>
</dbReference>
<dbReference type="Pfam" id="PF08343">
    <property type="entry name" value="RNR_N"/>
    <property type="match status" value="1"/>
</dbReference>
<dbReference type="InterPro" id="IPR013509">
    <property type="entry name" value="RNR_lsu_N"/>
</dbReference>
<organism evidence="12 13">
    <name type="scientific">Oceanivirga miroungae</name>
    <dbReference type="NCBI Taxonomy" id="1130046"/>
    <lineage>
        <taxon>Bacteria</taxon>
        <taxon>Fusobacteriati</taxon>
        <taxon>Fusobacteriota</taxon>
        <taxon>Fusobacteriia</taxon>
        <taxon>Fusobacteriales</taxon>
        <taxon>Leptotrichiaceae</taxon>
        <taxon>Oceanivirga</taxon>
    </lineage>
</organism>
<evidence type="ECO:0000256" key="7">
    <source>
        <dbReference type="ARBA" id="ARBA00023116"/>
    </source>
</evidence>
<comment type="catalytic activity">
    <reaction evidence="9 10">
        <text>a 2'-deoxyribonucleoside 5'-diphosphate + [thioredoxin]-disulfide + H2O = a ribonucleoside 5'-diphosphate + [thioredoxin]-dithiol</text>
        <dbReference type="Rhea" id="RHEA:23252"/>
        <dbReference type="Rhea" id="RHEA-COMP:10698"/>
        <dbReference type="Rhea" id="RHEA-COMP:10700"/>
        <dbReference type="ChEBI" id="CHEBI:15377"/>
        <dbReference type="ChEBI" id="CHEBI:29950"/>
        <dbReference type="ChEBI" id="CHEBI:50058"/>
        <dbReference type="ChEBI" id="CHEBI:57930"/>
        <dbReference type="ChEBI" id="CHEBI:73316"/>
        <dbReference type="EC" id="1.17.4.1"/>
    </reaction>
</comment>
<dbReference type="GO" id="GO:0005524">
    <property type="term" value="F:ATP binding"/>
    <property type="evidence" value="ECO:0007669"/>
    <property type="project" value="UniProtKB-KW"/>
</dbReference>
<evidence type="ECO:0000256" key="3">
    <source>
        <dbReference type="ARBA" id="ARBA00022533"/>
    </source>
</evidence>
<keyword evidence="7 10" id="KW-0215">Deoxyribonucleotide synthesis</keyword>
<dbReference type="Pfam" id="PF02867">
    <property type="entry name" value="Ribonuc_red_lgC"/>
    <property type="match status" value="1"/>
</dbReference>
<evidence type="ECO:0000256" key="5">
    <source>
        <dbReference type="ARBA" id="ARBA00022840"/>
    </source>
</evidence>
<keyword evidence="8" id="KW-1015">Disulfide bond</keyword>
<dbReference type="AlphaFoldDB" id="A0A6I8MA98"/>
<dbReference type="PROSITE" id="PS00089">
    <property type="entry name" value="RIBORED_LARGE"/>
    <property type="match status" value="1"/>
</dbReference>
<reference evidence="12 13" key="1">
    <citation type="submission" date="2019-10" db="EMBL/GenBank/DDBJ databases">
        <authorList>
            <person name="Blom J."/>
        </authorList>
    </citation>
    <scope>NUCLEOTIDE SEQUENCE [LARGE SCALE GENOMIC DNA]</scope>
    <source>
        <strain evidence="12 13">ES3154-GLU</strain>
    </source>
</reference>
<dbReference type="CDD" id="cd01679">
    <property type="entry name" value="RNR_I"/>
    <property type="match status" value="1"/>
</dbReference>
<dbReference type="InterPro" id="IPR000788">
    <property type="entry name" value="RNR_lg_C"/>
</dbReference>
<evidence type="ECO:0000313" key="12">
    <source>
        <dbReference type="EMBL" id="VWL85238.1"/>
    </source>
</evidence>
<gene>
    <name evidence="12" type="ORF">OMES3154_00521</name>
</gene>
<dbReference type="PANTHER" id="PTHR11573">
    <property type="entry name" value="RIBONUCLEOSIDE-DIPHOSPHATE REDUCTASE LARGE CHAIN"/>
    <property type="match status" value="1"/>
</dbReference>
<dbReference type="SUPFAM" id="SSF51998">
    <property type="entry name" value="PFL-like glycyl radical enzymes"/>
    <property type="match status" value="1"/>
</dbReference>
<keyword evidence="5" id="KW-0067">ATP-binding</keyword>
<dbReference type="UniPathway" id="UPA00326"/>
<protein>
    <recommendedName>
        <fullName evidence="2 10">Ribonucleoside-diphosphate reductase</fullName>
        <ecNumber evidence="2 10">1.17.4.1</ecNumber>
    </recommendedName>
</protein>
<dbReference type="InterPro" id="IPR039718">
    <property type="entry name" value="Rrm1"/>
</dbReference>
<evidence type="ECO:0000256" key="10">
    <source>
        <dbReference type="RuleBase" id="RU003410"/>
    </source>
</evidence>
<accession>A0A6I8MA98</accession>
<dbReference type="Gene3D" id="3.20.70.20">
    <property type="match status" value="1"/>
</dbReference>
<evidence type="ECO:0000256" key="8">
    <source>
        <dbReference type="ARBA" id="ARBA00023157"/>
    </source>
</evidence>
<dbReference type="SUPFAM" id="SSF48168">
    <property type="entry name" value="R1 subunit of ribonucleotide reductase, N-terminal domain"/>
    <property type="match status" value="1"/>
</dbReference>
<keyword evidence="13" id="KW-1185">Reference proteome</keyword>
<feature type="domain" description="Ribonucleotide reductase large subunit" evidence="11">
    <location>
        <begin position="571"/>
        <end position="593"/>
    </location>
</feature>
<evidence type="ECO:0000256" key="4">
    <source>
        <dbReference type="ARBA" id="ARBA00022741"/>
    </source>
</evidence>
<keyword evidence="3" id="KW-0021">Allosteric enzyme</keyword>
<dbReference type="InterPro" id="IPR013346">
    <property type="entry name" value="NrdE_NrdA_C"/>
</dbReference>
<evidence type="ECO:0000256" key="2">
    <source>
        <dbReference type="ARBA" id="ARBA00012274"/>
    </source>
</evidence>
<sequence length="720" mass="81880">MEENSKISKELEMQSKYLALNATSKLLVCGKTDYTADKKAAIEYMNVHVIPNTKVFNSVKERIDYLVENNYYEKELIEKFKIEEIEKLHEIAYSYNHKFPTLMGAMKFYNSYCLTSFDKKTYLEDYEQRVVANAILLSNGDFTFAKNLVHLLMKKVFQPATPTFLNALKKNRGEYVSCYLLRTEDNMESIARSISTSLQLSKRGGGVSVCLTNLREYGSSIKGIKNVATGVIPVMKLLEDTFSYANQLGQRQGAGAVYLNVHHPDILRFLDTKRENADEKIRIKSLSLGVVIPDITFLLAKENKEMALFSPQDIEKEYNLAMSDISITEEYDNLIKNDKIKKTYINARKLFQTIAELHFESGYPYILFDDTVNRNNAHPNGRIVMSNLCSEIAQVNTKSTYEEDLSFLEIGQDVSCNLGSINISEMMLDGENFGENIYNSIKALDFVSRNANLKSAKSIENGNNKNHALGLGAMNLHGFLATNKIFYDSPEALDFTNIYFYIQTYYAFLASNKLAIENKKSFENFSISRFANGEYFDKYTKCEENLYTAKTKKVKEIFEKYKVKIPTQKMWIELSKNIVKYGLANSHLQAVAPTGSISYLSSCTPSLQPVVSPVEVRKEGKLGRIYVPAYKLDDDNLVYYEKGAYELGPNPIIDIVAEAQKHVDQAISLTLFMTDTATTRDLNKAYIRAFSKKCASIYYVRIRQDVLKGSESLECQACMI</sequence>
<proteinExistence type="inferred from homology"/>
<dbReference type="EC" id="1.17.4.1" evidence="2 10"/>